<reference evidence="2 3" key="1">
    <citation type="submission" date="2021-05" db="EMBL/GenBank/DDBJ databases">
        <title>Genetic and Functional Diversity in Clade A Lucinid endosymbionts from the Bahamas.</title>
        <authorList>
            <person name="Giani N.M."/>
            <person name="Engel A.S."/>
            <person name="Campbell B.J."/>
        </authorList>
    </citation>
    <scope>NUCLEOTIDE SEQUENCE [LARGE SCALE GENOMIC DNA]</scope>
    <source>
        <strain evidence="2">LUC16012Gg_MoonRockCtena</strain>
    </source>
</reference>
<dbReference type="Proteomes" id="UP000770889">
    <property type="component" value="Unassembled WGS sequence"/>
</dbReference>
<dbReference type="PROSITE" id="PS51257">
    <property type="entry name" value="PROKAR_LIPOPROTEIN"/>
    <property type="match status" value="1"/>
</dbReference>
<dbReference type="EMBL" id="JAHHGM010000001">
    <property type="protein sequence ID" value="MBT2987592.1"/>
    <property type="molecule type" value="Genomic_DNA"/>
</dbReference>
<evidence type="ECO:0000313" key="2">
    <source>
        <dbReference type="EMBL" id="MBT2987592.1"/>
    </source>
</evidence>
<evidence type="ECO:0000256" key="1">
    <source>
        <dbReference type="SAM" id="SignalP"/>
    </source>
</evidence>
<dbReference type="SUPFAM" id="SSF49373">
    <property type="entry name" value="Invasin/intimin cell-adhesion fragments"/>
    <property type="match status" value="1"/>
</dbReference>
<name>A0A944M6C0_9GAMM</name>
<feature type="chain" id="PRO_5036921989" description="Big-1 domain-containing protein" evidence="1">
    <location>
        <begin position="26"/>
        <end position="585"/>
    </location>
</feature>
<feature type="signal peptide" evidence="1">
    <location>
        <begin position="1"/>
        <end position="25"/>
    </location>
</feature>
<accession>A0A944M6C0</accession>
<gene>
    <name evidence="2" type="ORF">KME65_01385</name>
</gene>
<evidence type="ECO:0008006" key="4">
    <source>
        <dbReference type="Google" id="ProtNLM"/>
    </source>
</evidence>
<comment type="caution">
    <text evidence="2">The sequence shown here is derived from an EMBL/GenBank/DDBJ whole genome shotgun (WGS) entry which is preliminary data.</text>
</comment>
<dbReference type="Gene3D" id="2.60.40.10">
    <property type="entry name" value="Immunoglobulins"/>
    <property type="match status" value="3"/>
</dbReference>
<protein>
    <recommendedName>
        <fullName evidence="4">Big-1 domain-containing protein</fullName>
    </recommendedName>
</protein>
<dbReference type="AlphaFoldDB" id="A0A944M6C0"/>
<evidence type="ECO:0000313" key="3">
    <source>
        <dbReference type="Proteomes" id="UP000770889"/>
    </source>
</evidence>
<organism evidence="2 3">
    <name type="scientific">Candidatus Thiodiazotropha taylori</name>
    <dbReference type="NCBI Taxonomy" id="2792791"/>
    <lineage>
        <taxon>Bacteria</taxon>
        <taxon>Pseudomonadati</taxon>
        <taxon>Pseudomonadota</taxon>
        <taxon>Gammaproteobacteria</taxon>
        <taxon>Chromatiales</taxon>
        <taxon>Sedimenticolaceae</taxon>
        <taxon>Candidatus Thiodiazotropha</taxon>
    </lineage>
</organism>
<dbReference type="InterPro" id="IPR013783">
    <property type="entry name" value="Ig-like_fold"/>
</dbReference>
<proteinExistence type="predicted"/>
<dbReference type="InterPro" id="IPR008964">
    <property type="entry name" value="Invasin/intimin_cell_adhesion"/>
</dbReference>
<keyword evidence="1" id="KW-0732">Signal</keyword>
<sequence>MSGLARVLTALFLMLLLVACGGGDADTPWDTTSTADGDTIDDAGTTGADIFIGSGSGGGFSPGSLDIAVTSLAAGGQTTITATLADSSGNLYQEGANVSFNTDCFSNGLATIDTPVAAIGGVVTATYIAQGCSGADIVRATVTVNGDTTTATGTINVQPAEIGSMEFVSAEPSLIGLRGVGLTEVSRVSFRVLDQNGNPVTQQRVNFSLSTDVGGARIAEGAETAVSDVNGLVGTDVKSGTIPTAIRVTASLDGNPLISTQSDGLIISTGVSDQNSISLSTETFNPETWQFDGVEVELTVHAADHFNNPVPDGASVYFTTEGGQIQSQCQIVDGSCSVTWTSSNPRPGEDDVPGGMAGRITILSSMLGEESFIDANGNGVLDSGDTAFATIPEAFRDDNEDDTKHPSHEEFVDFNTNGIYDGANADPNYNGTLCCDTNAVAAATTAVAEGDDPGICFGVTPITSPVCSSEKNINVRDDIVMIMAESFANITLVSGTVAAGSSATFEIVGSQTGQIMPAGTTITARLEEGDIDDSYTVPNSSFNARLGDRGGSDLFTFNIPSDGVGPMTILVSTPNDNTTRLDISF</sequence>